<keyword evidence="1" id="KW-0812">Transmembrane</keyword>
<dbReference type="GO" id="GO:0016020">
    <property type="term" value="C:membrane"/>
    <property type="evidence" value="ECO:0007669"/>
    <property type="project" value="InterPro"/>
</dbReference>
<gene>
    <name evidence="4" type="ORF">S2091_1342</name>
</gene>
<dbReference type="SUPFAM" id="SSF55073">
    <property type="entry name" value="Nucleotide cyclase"/>
    <property type="match status" value="1"/>
</dbReference>
<dbReference type="NCBIfam" id="TIGR00254">
    <property type="entry name" value="GGDEF"/>
    <property type="match status" value="1"/>
</dbReference>
<organism evidence="4 5">
    <name type="scientific">Solimicrobium silvestre</name>
    <dbReference type="NCBI Taxonomy" id="2099400"/>
    <lineage>
        <taxon>Bacteria</taxon>
        <taxon>Pseudomonadati</taxon>
        <taxon>Pseudomonadota</taxon>
        <taxon>Betaproteobacteria</taxon>
        <taxon>Burkholderiales</taxon>
        <taxon>Oxalobacteraceae</taxon>
        <taxon>Solimicrobium</taxon>
    </lineage>
</organism>
<dbReference type="Gene3D" id="6.10.340.10">
    <property type="match status" value="1"/>
</dbReference>
<protein>
    <submittedName>
        <fullName evidence="4">GGDEF: diguanylate cyclase (GGDEF) domain</fullName>
    </submittedName>
</protein>
<dbReference type="PROSITE" id="PS50885">
    <property type="entry name" value="HAMP"/>
    <property type="match status" value="1"/>
</dbReference>
<dbReference type="GO" id="GO:0007165">
    <property type="term" value="P:signal transduction"/>
    <property type="evidence" value="ECO:0007669"/>
    <property type="project" value="InterPro"/>
</dbReference>
<evidence type="ECO:0000259" key="3">
    <source>
        <dbReference type="PROSITE" id="PS50887"/>
    </source>
</evidence>
<dbReference type="PROSITE" id="PS50887">
    <property type="entry name" value="GGDEF"/>
    <property type="match status" value="1"/>
</dbReference>
<dbReference type="PANTHER" id="PTHR46663:SF2">
    <property type="entry name" value="GGDEF DOMAIN-CONTAINING PROTEIN"/>
    <property type="match status" value="1"/>
</dbReference>
<dbReference type="RefSeq" id="WP_165794934.1">
    <property type="nucleotide sequence ID" value="NZ_PUGF01000004.1"/>
</dbReference>
<reference evidence="4 5" key="1">
    <citation type="submission" date="2018-02" db="EMBL/GenBank/DDBJ databases">
        <title>Solimicrobium silvestre gen. nov., sp. nov., isolated from alpine forest soil.</title>
        <authorList>
            <person name="Margesin R."/>
            <person name="Albuquerque L."/>
            <person name="Zhang D.-C."/>
            <person name="Froufe H.J.C."/>
            <person name="Severino R."/>
            <person name="Roxo I."/>
            <person name="Egas C."/>
            <person name="Da Costa M.S."/>
        </authorList>
    </citation>
    <scope>NUCLEOTIDE SEQUENCE [LARGE SCALE GENOMIC DNA]</scope>
    <source>
        <strain evidence="4 5">S20-91</strain>
    </source>
</reference>
<dbReference type="AlphaFoldDB" id="A0A2S9H2G3"/>
<keyword evidence="1" id="KW-1133">Transmembrane helix</keyword>
<dbReference type="InterPro" id="IPR000160">
    <property type="entry name" value="GGDEF_dom"/>
</dbReference>
<dbReference type="Proteomes" id="UP000237839">
    <property type="component" value="Unassembled WGS sequence"/>
</dbReference>
<dbReference type="InterPro" id="IPR003660">
    <property type="entry name" value="HAMP_dom"/>
</dbReference>
<keyword evidence="1" id="KW-0472">Membrane</keyword>
<dbReference type="Gene3D" id="3.30.70.270">
    <property type="match status" value="1"/>
</dbReference>
<feature type="transmembrane region" description="Helical" evidence="1">
    <location>
        <begin position="46"/>
        <end position="68"/>
    </location>
</feature>
<evidence type="ECO:0000256" key="1">
    <source>
        <dbReference type="SAM" id="Phobius"/>
    </source>
</evidence>
<dbReference type="CDD" id="cd01949">
    <property type="entry name" value="GGDEF"/>
    <property type="match status" value="1"/>
</dbReference>
<dbReference type="PANTHER" id="PTHR46663">
    <property type="entry name" value="DIGUANYLATE CYCLASE DGCT-RELATED"/>
    <property type="match status" value="1"/>
</dbReference>
<keyword evidence="5" id="KW-1185">Reference proteome</keyword>
<dbReference type="InterPro" id="IPR029787">
    <property type="entry name" value="Nucleotide_cyclase"/>
</dbReference>
<evidence type="ECO:0000259" key="2">
    <source>
        <dbReference type="PROSITE" id="PS50885"/>
    </source>
</evidence>
<feature type="transmembrane region" description="Helical" evidence="1">
    <location>
        <begin position="12"/>
        <end position="34"/>
    </location>
</feature>
<dbReference type="SMART" id="SM00267">
    <property type="entry name" value="GGDEF"/>
    <property type="match status" value="1"/>
</dbReference>
<name>A0A2S9H2G3_9BURK</name>
<accession>A0A2S9H2G3</accession>
<dbReference type="InterPro" id="IPR052163">
    <property type="entry name" value="DGC-Regulatory_Protein"/>
</dbReference>
<dbReference type="InterPro" id="IPR043128">
    <property type="entry name" value="Rev_trsase/Diguanyl_cyclase"/>
</dbReference>
<sequence length="282" mass="31745">MNNSSLRIQLHITIIFLILFVSSAIVGIMVLAIPRADFIGGISRNLFQSIALVVVFIILTLIIGLSVIEHMLRDIRHITQVAKKMGQGEPLPRPHNYRKDEIGHLVKTFIEMENKLRFDCLTHIYNRDFLIAQIEFLERHAAQHPSKKVSFTLLFLDLDKFKTINDSYGHAAGDQLLIVIAARLKAAVRETDTVARFGGDEFVVLLNGASNNIDIETTVDKIHALVEQPIALSNTIVSVRVSIGWATFPLDASNYPKLVEIADKRMFSSKKSRNDVHLRLVE</sequence>
<dbReference type="Pfam" id="PF00990">
    <property type="entry name" value="GGDEF"/>
    <property type="match status" value="1"/>
</dbReference>
<feature type="domain" description="HAMP" evidence="2">
    <location>
        <begin position="69"/>
        <end position="112"/>
    </location>
</feature>
<dbReference type="CDD" id="cd06225">
    <property type="entry name" value="HAMP"/>
    <property type="match status" value="1"/>
</dbReference>
<proteinExistence type="predicted"/>
<dbReference type="EMBL" id="PUGF01000004">
    <property type="protein sequence ID" value="PRC94169.1"/>
    <property type="molecule type" value="Genomic_DNA"/>
</dbReference>
<evidence type="ECO:0000313" key="5">
    <source>
        <dbReference type="Proteomes" id="UP000237839"/>
    </source>
</evidence>
<feature type="domain" description="GGDEF" evidence="3">
    <location>
        <begin position="149"/>
        <end position="281"/>
    </location>
</feature>
<comment type="caution">
    <text evidence="4">The sequence shown here is derived from an EMBL/GenBank/DDBJ whole genome shotgun (WGS) entry which is preliminary data.</text>
</comment>
<evidence type="ECO:0000313" key="4">
    <source>
        <dbReference type="EMBL" id="PRC94169.1"/>
    </source>
</evidence>